<dbReference type="NCBIfam" id="NF045639">
    <property type="entry name" value="GCX_COOH"/>
    <property type="match status" value="1"/>
</dbReference>
<dbReference type="NCBIfam" id="TIGR03696">
    <property type="entry name" value="Rhs_assc_core"/>
    <property type="match status" value="1"/>
</dbReference>
<evidence type="ECO:0000259" key="1">
    <source>
        <dbReference type="Pfam" id="PF20041"/>
    </source>
</evidence>
<dbReference type="InterPro" id="IPR050708">
    <property type="entry name" value="T6SS_VgrG/RHS"/>
</dbReference>
<dbReference type="InterPro" id="IPR045619">
    <property type="entry name" value="DUF6443"/>
</dbReference>
<name>A0A1H9M7V3_9BACT</name>
<gene>
    <name evidence="2" type="ORF">SAMN05444359_12764</name>
</gene>
<sequence>MKNLTVRIVLFILGLIVGGATFAQGNDNNHIEGTMVPSPEAAAFAKNVDIPIGHYTGASSSSVPIYTLTEGKVSLPISLNYNNSGIRVAETASWVGLGWNLNYGGIISRIVRGVEDDIENRGYIDVASVLDGADFNELNSVGARNNLSIDSEPDIFTFSAGPYSGKFFFDGSSPNEVVMVEQQDIKIIPHWSTSTVKRLSGFTVITPNGTKYIFGSQPDLPGVNFTVGTITNNRSIDQTNYNFSSWNLIEVSSYDDVSKISFNYVSELYDYYVPAGASLSWGQRPNATSSGLIPPSYDDPLNSGHYRMEVDGVRLTRIESSNTTIDFIPGARRTDIGAQIQDPFSLGEIVVSTGSQGEYCKEFIFEYDYFGTANPSSSLSGTRTRLKLLSLEERACNDMSLSIPKHQFTYNDHPLFKMPNRLSKRIDHWGFHNGANGNDNLGILCPPSVPFGPYSSYCTADRETNEEAMLIGSLKRHTFPTGGYREYVLEANSVLKTIENVSTSIPHTLKDNDCRTTQLDGANCCGRNFDSKLITITQGILDANKYRIKVERPIFDQGNPICGYNIYTSIKVRNAAGDIIGSTPEDFQNRFHELPFEHNYDLNDLFDFVLGESYTFEFETYNSGSEFSLFSQVTTTTPENYNVGGLRTKEVILYDPVANVEIKKEFTYLNESGYSSGLLAANPIYFYSISNPDPNDVSSLDITNNSIWDFHYYKDHSVTQLADNSGYHITYTHVQESQNGVGETHYEFMNSPPQQQSYGFPRAPSRYDFFRGLLLKKTAYSEGGANLNNIISESEYEYNVEIEVQPNKAYSLFYMPIVENCGGVNGGPDQCKLRLRYFYNIDFGFAELTRETTTTDGVTIVQEHKYESDDGYRYKTEQSIINSDGDLYTTKLFYPEDYDDLVYREMEELNILTPIRTEKFADGQKVDANETRWSLFNTIPYPSEFWREELTAQSMGSFAGNWERQAKIYEYLNGWPTRYQRDGGWGFEEFDWSTNGLIQEKRYIPNNPSSPTLVWGYEYEDGTSLVKKITNIDGQFVTYQYDELMRFNRSSARNGKVISTVDYSYQGQDPNRPQNYQKNTTVFTPSDGSTLVNLTTYQYFDGLGRGIQTVKQGYSDNNLDVATAMKYDAIGRVWKSFDPVEITDELNDGNYFPINEVNFPDYTETEYYSDPLSRTFKVTAPSWHPIETAYGTNETNSVTDPATGFMYPENSLIKQEIKDSDGRITQVFADKLGRKILTRQIDVDGTTILTDTYTSYDLKGRVQKVFPPGASNSTPGLIYSYLYDGADNVLEKKMPDQGEFTYVYDDRDLPVAMSNASVPTPFDFVGSVYDDYGQLIVQGFVDDALSSNFTIEPGNELIRNTYGTTGTSINKITEAKVRVLTGTASSEGLGDWITTINTYDPENGRLVNSTGNSYFNLTAGSEITDFTYDEADNITKTIYQHAKTGTDISLVSVSETLVDHSGRPKANFHQLTVDGVQNPRTKTGEMYYTAKDQMSIRKIGEAGSGFLQEVNYTYLPNGFLSKINDPTMSTGNDLFSLELRYDSPANGTAQRNGNISSSIAKVMGGTYFSYDYSYDGLNRLTGAAYKDIQNNSSGQYSTSYSYDERGNIGSIIRSGLYADAGGPLPVFGQIDNLDFVYVGNGNNSNRLQRVDDTAPQSDRENGFNALTTNDYMYDTQGNMTYDPSKDLTITYNYLDLPFLFEFASTAQIVNTYLADGTKVRETKKDDKQDEVSRRDYVGPIQYLTIDDVSSIAFVNHADGRIVQELVCDDLYITGNISGTKVYDGKTIESDANILDGADIDYNGESISLEDGFSVAQTATFSADNTPCTGTLIGKWTYQYYITDHLGNNRVLFSDQNNDGTVAANEILQQNHYYPFGMEMDGGWNQGAAVEQRYRYNGIEHSEELGLDLAVFRSYDPAIGRWLQVDPKAEAFTWASPYNGMLNNPISNIDPLGDTTRVYNLAGELQRTINDSHINQEHYLGTTALNLLNGSGVGSDMNLAGSLARVLSSFFVGHNTKQDMSTIFANSESENLERFFLLVTGTGSKELRAVDISEKGSRIRTQRKVELKSESVLRGLTPEGNTLIGLGHTHPSSALNPGSEFFWGLRQPSSSVDFDNHLGLELPYPNIVASPTGYTLYSNRKIWYGSKTRGVMAPSNYGQHLSWLRSVILDDDVRN</sequence>
<dbReference type="Pfam" id="PF20041">
    <property type="entry name" value="DUF6443"/>
    <property type="match status" value="1"/>
</dbReference>
<dbReference type="InterPro" id="IPR055015">
    <property type="entry name" value="GCX_COOH"/>
</dbReference>
<proteinExistence type="predicted"/>
<dbReference type="Proteomes" id="UP000199021">
    <property type="component" value="Unassembled WGS sequence"/>
</dbReference>
<evidence type="ECO:0000313" key="2">
    <source>
        <dbReference type="EMBL" id="SER19774.1"/>
    </source>
</evidence>
<organism evidence="2 3">
    <name type="scientific">Neolewinella agarilytica</name>
    <dbReference type="NCBI Taxonomy" id="478744"/>
    <lineage>
        <taxon>Bacteria</taxon>
        <taxon>Pseudomonadati</taxon>
        <taxon>Bacteroidota</taxon>
        <taxon>Saprospiria</taxon>
        <taxon>Saprospirales</taxon>
        <taxon>Lewinellaceae</taxon>
        <taxon>Neolewinella</taxon>
    </lineage>
</organism>
<accession>A0A1H9M7V3</accession>
<reference evidence="3" key="1">
    <citation type="submission" date="2016-10" db="EMBL/GenBank/DDBJ databases">
        <authorList>
            <person name="Varghese N."/>
            <person name="Submissions S."/>
        </authorList>
    </citation>
    <scope>NUCLEOTIDE SEQUENCE [LARGE SCALE GENOMIC DNA]</scope>
    <source>
        <strain evidence="3">DSM 24740</strain>
    </source>
</reference>
<dbReference type="RefSeq" id="WP_175489478.1">
    <property type="nucleotide sequence ID" value="NZ_FOFB01000027.1"/>
</dbReference>
<dbReference type="InterPro" id="IPR022385">
    <property type="entry name" value="Rhs_assc_core"/>
</dbReference>
<evidence type="ECO:0000313" key="3">
    <source>
        <dbReference type="Proteomes" id="UP000199021"/>
    </source>
</evidence>
<dbReference type="Gene3D" id="2.180.10.10">
    <property type="entry name" value="RHS repeat-associated core"/>
    <property type="match status" value="1"/>
</dbReference>
<feature type="domain" description="DUF6443" evidence="1">
    <location>
        <begin position="1075"/>
        <end position="1185"/>
    </location>
</feature>
<dbReference type="EMBL" id="FOFB01000027">
    <property type="protein sequence ID" value="SER19774.1"/>
    <property type="molecule type" value="Genomic_DNA"/>
</dbReference>
<protein>
    <submittedName>
        <fullName evidence="2">RHS repeat-associated core domain-containing protein</fullName>
    </submittedName>
</protein>
<dbReference type="PANTHER" id="PTHR32305:SF15">
    <property type="entry name" value="PROTEIN RHSA-RELATED"/>
    <property type="match status" value="1"/>
</dbReference>
<keyword evidence="3" id="KW-1185">Reference proteome</keyword>
<dbReference type="PANTHER" id="PTHR32305">
    <property type="match status" value="1"/>
</dbReference>
<dbReference type="STRING" id="478744.SAMN05444359_12764"/>
<dbReference type="InParanoid" id="A0A1H9M7V3"/>